<dbReference type="InterPro" id="IPR006297">
    <property type="entry name" value="EF-4"/>
</dbReference>
<dbReference type="NCBIfam" id="TIGR00231">
    <property type="entry name" value="small_GTP"/>
    <property type="match status" value="1"/>
</dbReference>
<dbReference type="HAMAP" id="MF_00071">
    <property type="entry name" value="LepA"/>
    <property type="match status" value="1"/>
</dbReference>
<organism evidence="10 11">
    <name type="scientific">Mesomycoplasma lagogenitalium</name>
    <dbReference type="NCBI Taxonomy" id="171286"/>
    <lineage>
        <taxon>Bacteria</taxon>
        <taxon>Bacillati</taxon>
        <taxon>Mycoplasmatota</taxon>
        <taxon>Mycoplasmoidales</taxon>
        <taxon>Metamycoplasmataceae</taxon>
        <taxon>Mesomycoplasma</taxon>
    </lineage>
</organism>
<dbReference type="CDD" id="cd03709">
    <property type="entry name" value="lepA_C"/>
    <property type="match status" value="1"/>
</dbReference>
<comment type="catalytic activity">
    <reaction evidence="8">
        <text>GTP + H2O = GDP + phosphate + H(+)</text>
        <dbReference type="Rhea" id="RHEA:19669"/>
        <dbReference type="ChEBI" id="CHEBI:15377"/>
        <dbReference type="ChEBI" id="CHEBI:15378"/>
        <dbReference type="ChEBI" id="CHEBI:37565"/>
        <dbReference type="ChEBI" id="CHEBI:43474"/>
        <dbReference type="ChEBI" id="CHEBI:58189"/>
        <dbReference type="EC" id="3.6.5.n1"/>
    </reaction>
</comment>
<accession>A0ABY8LWL0</accession>
<evidence type="ECO:0000256" key="8">
    <source>
        <dbReference type="HAMAP-Rule" id="MF_00071"/>
    </source>
</evidence>
<dbReference type="PROSITE" id="PS00301">
    <property type="entry name" value="G_TR_1"/>
    <property type="match status" value="1"/>
</dbReference>
<dbReference type="Pfam" id="PF06421">
    <property type="entry name" value="LepA_C"/>
    <property type="match status" value="1"/>
</dbReference>
<sequence length="600" mass="67566">MKKEKIRNFCIIAHIDHGKSTLADRILEITGAVTQRELKTQHLDSMDLEKERGITIKLNAVQLKYKDYIFHLIDTPGHVDFTYEVSRSLAATEGALLLVDATQGIEAQTLANVYLAIDNNLEIIPIINKVDLPSADPERVKKEIENIIGIPADDSVLISAKTGLNVEQVLEAIIEKIPYPKNADDEKELRALIFDSYFDPYKGVVLLVRIVEGKIAVGDNFTLMSSGKKFHVVELGVRTPNELKKEELVSGEVGWIAASIRDAKDISVGDTITLTKKPANVALPGYKKLKPVVYTGFYPIDSKDFDLLKESLEKISLSDSSITFEPESSKALGFGYRIGFLGMLHMEILQERLEREFGIDLIATAPSVEFHIFKTDKSIEIISNPSNFPDPTFIDHIEEPYIKASIIVPENYVGAVMELCQNKRGIYIDIEFIDTSRRRVIYELPLVEIIFDFFDKLKSISKGYASFEYELIGYRESSLVKLDILLNGDKVDALSMIVHKDFSYYKGRELTEKLKEVIPRQSFEVPVQAVIGSKVIARETIKAYRKDVTAKLYGGDPTRRQKLLKKQKEGKKRMKAIGSVEVPQEAFLAILKTDNNNGKK</sequence>
<keyword evidence="3 8" id="KW-0547">Nucleotide-binding</keyword>
<dbReference type="InterPro" id="IPR009000">
    <property type="entry name" value="Transl_B-barrel_sf"/>
</dbReference>
<dbReference type="InterPro" id="IPR004161">
    <property type="entry name" value="EFTu-like_2"/>
</dbReference>
<dbReference type="Gene3D" id="2.40.30.10">
    <property type="entry name" value="Translation factors"/>
    <property type="match status" value="1"/>
</dbReference>
<evidence type="ECO:0000256" key="3">
    <source>
        <dbReference type="ARBA" id="ARBA00022741"/>
    </source>
</evidence>
<dbReference type="EC" id="3.6.5.n1" evidence="8"/>
<proteinExistence type="inferred from homology"/>
<dbReference type="InterPro" id="IPR027417">
    <property type="entry name" value="P-loop_NTPase"/>
</dbReference>
<keyword evidence="11" id="KW-1185">Reference proteome</keyword>
<feature type="binding site" evidence="8">
    <location>
        <begin position="128"/>
        <end position="131"/>
    </location>
    <ligand>
        <name>GTP</name>
        <dbReference type="ChEBI" id="CHEBI:37565"/>
    </ligand>
</feature>
<evidence type="ECO:0000256" key="1">
    <source>
        <dbReference type="ARBA" id="ARBA00005454"/>
    </source>
</evidence>
<comment type="similarity">
    <text evidence="1 8">Belongs to the TRAFAC class translation factor GTPase superfamily. Classic translation factor GTPase family. LepA subfamily.</text>
</comment>
<dbReference type="Pfam" id="PF00679">
    <property type="entry name" value="EFG_C"/>
    <property type="match status" value="1"/>
</dbReference>
<feature type="domain" description="Tr-type G" evidence="9">
    <location>
        <begin position="4"/>
        <end position="181"/>
    </location>
</feature>
<dbReference type="Pfam" id="PF03144">
    <property type="entry name" value="GTP_EFTU_D2"/>
    <property type="match status" value="1"/>
</dbReference>
<evidence type="ECO:0000313" key="11">
    <source>
        <dbReference type="Proteomes" id="UP001179842"/>
    </source>
</evidence>
<comment type="subcellular location">
    <subcellularLocation>
        <location evidence="8">Cell membrane</location>
        <topology evidence="8">Peripheral membrane protein</topology>
        <orientation evidence="8">Cytoplasmic side</orientation>
    </subcellularLocation>
</comment>
<comment type="function">
    <text evidence="8">Required for accurate and efficient protein synthesis under certain stress conditions. May act as a fidelity factor of the translation reaction, by catalyzing a one-codon backward translocation of tRNAs on improperly translocated ribosomes. Back-translocation proceeds from a post-translocation (POST) complex to a pre-translocation (PRE) complex, thus giving elongation factor G a second chance to translocate the tRNAs correctly. Binds to ribosomes in a GTP-dependent manner.</text>
</comment>
<dbReference type="PROSITE" id="PS51722">
    <property type="entry name" value="G_TR_2"/>
    <property type="match status" value="1"/>
</dbReference>
<dbReference type="RefSeq" id="WP_280101942.1">
    <property type="nucleotide sequence ID" value="NZ_CP122979.1"/>
</dbReference>
<reference evidence="10" key="1">
    <citation type="submission" date="2023-04" db="EMBL/GenBank/DDBJ databases">
        <title>Completed genome of Mycoplasma lagogenitalium type strain 12MS.</title>
        <authorList>
            <person name="Spergser J."/>
        </authorList>
    </citation>
    <scope>NUCLEOTIDE SEQUENCE</scope>
    <source>
        <strain evidence="10">12MS</strain>
    </source>
</reference>
<keyword evidence="10" id="KW-0251">Elongation factor</keyword>
<feature type="binding site" evidence="8">
    <location>
        <begin position="16"/>
        <end position="21"/>
    </location>
    <ligand>
        <name>GTP</name>
        <dbReference type="ChEBI" id="CHEBI:37565"/>
    </ligand>
</feature>
<protein>
    <recommendedName>
        <fullName evidence="8">Elongation factor 4</fullName>
        <shortName evidence="8">EF-4</shortName>
        <ecNumber evidence="8">3.6.5.n1</ecNumber>
    </recommendedName>
    <alternativeName>
        <fullName evidence="8">Ribosomal back-translocase LepA</fullName>
    </alternativeName>
</protein>
<evidence type="ECO:0000256" key="6">
    <source>
        <dbReference type="ARBA" id="ARBA00023134"/>
    </source>
</evidence>
<dbReference type="SUPFAM" id="SSF50447">
    <property type="entry name" value="Translation proteins"/>
    <property type="match status" value="1"/>
</dbReference>
<dbReference type="InterPro" id="IPR000640">
    <property type="entry name" value="EFG_V-like"/>
</dbReference>
<dbReference type="GO" id="GO:0003746">
    <property type="term" value="F:translation elongation factor activity"/>
    <property type="evidence" value="ECO:0007669"/>
    <property type="project" value="UniProtKB-KW"/>
</dbReference>
<keyword evidence="7 8" id="KW-0472">Membrane</keyword>
<evidence type="ECO:0000256" key="4">
    <source>
        <dbReference type="ARBA" id="ARBA00022801"/>
    </source>
</evidence>
<evidence type="ECO:0000256" key="2">
    <source>
        <dbReference type="ARBA" id="ARBA00022475"/>
    </source>
</evidence>
<dbReference type="Gene3D" id="3.30.70.870">
    <property type="entry name" value="Elongation Factor G (Translational Gtpase), domain 3"/>
    <property type="match status" value="1"/>
</dbReference>
<keyword evidence="2 8" id="KW-1003">Cell membrane</keyword>
<dbReference type="PRINTS" id="PR00315">
    <property type="entry name" value="ELONGATNFCT"/>
</dbReference>
<evidence type="ECO:0000313" key="10">
    <source>
        <dbReference type="EMBL" id="WGI36641.1"/>
    </source>
</evidence>
<dbReference type="Gene3D" id="3.30.70.2570">
    <property type="entry name" value="Elongation factor 4, C-terminal domain"/>
    <property type="match status" value="1"/>
</dbReference>
<keyword evidence="4 8" id="KW-0378">Hydrolase</keyword>
<name>A0ABY8LWL0_9BACT</name>
<evidence type="ECO:0000256" key="5">
    <source>
        <dbReference type="ARBA" id="ARBA00022917"/>
    </source>
</evidence>
<dbReference type="InterPro" id="IPR005225">
    <property type="entry name" value="Small_GTP-bd"/>
</dbReference>
<dbReference type="InterPro" id="IPR000795">
    <property type="entry name" value="T_Tr_GTP-bd_dom"/>
</dbReference>
<dbReference type="SUPFAM" id="SSF54980">
    <property type="entry name" value="EF-G C-terminal domain-like"/>
    <property type="match status" value="2"/>
</dbReference>
<dbReference type="InterPro" id="IPR035654">
    <property type="entry name" value="LepA_IV"/>
</dbReference>
<keyword evidence="6 8" id="KW-0342">GTP-binding</keyword>
<evidence type="ECO:0000259" key="9">
    <source>
        <dbReference type="PROSITE" id="PS51722"/>
    </source>
</evidence>
<dbReference type="GO" id="GO:0016787">
    <property type="term" value="F:hydrolase activity"/>
    <property type="evidence" value="ECO:0007669"/>
    <property type="project" value="UniProtKB-KW"/>
</dbReference>
<dbReference type="Proteomes" id="UP001179842">
    <property type="component" value="Chromosome"/>
</dbReference>
<evidence type="ECO:0000256" key="7">
    <source>
        <dbReference type="ARBA" id="ARBA00023136"/>
    </source>
</evidence>
<keyword evidence="5 8" id="KW-0648">Protein biosynthesis</keyword>
<dbReference type="EMBL" id="CP122979">
    <property type="protein sequence ID" value="WGI36641.1"/>
    <property type="molecule type" value="Genomic_DNA"/>
</dbReference>
<dbReference type="SUPFAM" id="SSF52540">
    <property type="entry name" value="P-loop containing nucleoside triphosphate hydrolases"/>
    <property type="match status" value="1"/>
</dbReference>
<dbReference type="CDD" id="cd03699">
    <property type="entry name" value="EF4_II"/>
    <property type="match status" value="1"/>
</dbReference>
<dbReference type="Gene3D" id="3.40.50.300">
    <property type="entry name" value="P-loop containing nucleotide triphosphate hydrolases"/>
    <property type="match status" value="1"/>
</dbReference>
<dbReference type="NCBIfam" id="TIGR01393">
    <property type="entry name" value="lepA"/>
    <property type="match status" value="1"/>
</dbReference>
<dbReference type="PANTHER" id="PTHR43512:SF4">
    <property type="entry name" value="TRANSLATION FACTOR GUF1 HOMOLOG, CHLOROPLASTIC"/>
    <property type="match status" value="1"/>
</dbReference>
<dbReference type="InterPro" id="IPR038363">
    <property type="entry name" value="LepA_C_sf"/>
</dbReference>
<dbReference type="Pfam" id="PF00009">
    <property type="entry name" value="GTP_EFTU"/>
    <property type="match status" value="1"/>
</dbReference>
<dbReference type="InterPro" id="IPR031157">
    <property type="entry name" value="G_TR_CS"/>
</dbReference>
<dbReference type="InterPro" id="IPR035647">
    <property type="entry name" value="EFG_III/V"/>
</dbReference>
<dbReference type="CDD" id="cd01890">
    <property type="entry name" value="LepA"/>
    <property type="match status" value="1"/>
</dbReference>
<gene>
    <name evidence="8 10" type="primary">lepA</name>
    <name evidence="10" type="ORF">QEG99_04220</name>
</gene>
<dbReference type="Gene3D" id="3.30.70.240">
    <property type="match status" value="1"/>
</dbReference>
<dbReference type="PANTHER" id="PTHR43512">
    <property type="entry name" value="TRANSLATION FACTOR GUF1-RELATED"/>
    <property type="match status" value="1"/>
</dbReference>
<dbReference type="CDD" id="cd16260">
    <property type="entry name" value="EF4_III"/>
    <property type="match status" value="1"/>
</dbReference>
<dbReference type="SMART" id="SM00838">
    <property type="entry name" value="EFG_C"/>
    <property type="match status" value="1"/>
</dbReference>
<dbReference type="InterPro" id="IPR013842">
    <property type="entry name" value="LepA_CTD"/>
</dbReference>